<sequence>YNHVIKRNPFKKRFREIFICDQCGRKYLSIAINMMINVQFRKVSLLLKRVKFISIHPFIALLNPSTLNASDLSSN</sequence>
<accession>S4P0Z8</accession>
<evidence type="ECO:0000313" key="1">
    <source>
        <dbReference type="EMBL" id="JAA81843.1"/>
    </source>
</evidence>
<dbReference type="AlphaFoldDB" id="S4P0Z8"/>
<reference evidence="1" key="2">
    <citation type="submission" date="2013-05" db="EMBL/GenBank/DDBJ databases">
        <authorList>
            <person name="Carter J.-M."/>
            <person name="Baker S.C."/>
            <person name="Pink R."/>
            <person name="Carter D.R.F."/>
            <person name="Collins A."/>
            <person name="Tomlin J."/>
            <person name="Gibbs M."/>
            <person name="Breuker C.J."/>
        </authorList>
    </citation>
    <scope>NUCLEOTIDE SEQUENCE</scope>
    <source>
        <tissue evidence="1">Ovary</tissue>
    </source>
</reference>
<reference evidence="1" key="1">
    <citation type="journal article" date="2013" name="BMC Genomics">
        <title>Unscrambling butterfly oogenesis.</title>
        <authorList>
            <person name="Carter J.M."/>
            <person name="Baker S.C."/>
            <person name="Pink R."/>
            <person name="Carter D.R."/>
            <person name="Collins A."/>
            <person name="Tomlin J."/>
            <person name="Gibbs M."/>
            <person name="Breuker C.J."/>
        </authorList>
    </citation>
    <scope>NUCLEOTIDE SEQUENCE</scope>
    <source>
        <tissue evidence="1">Ovary</tissue>
    </source>
</reference>
<feature type="non-terminal residue" evidence="1">
    <location>
        <position position="1"/>
    </location>
</feature>
<organism evidence="1">
    <name type="scientific">Pararge aegeria</name>
    <name type="common">speckled wood butterfly</name>
    <dbReference type="NCBI Taxonomy" id="116150"/>
    <lineage>
        <taxon>Eukaryota</taxon>
        <taxon>Metazoa</taxon>
        <taxon>Ecdysozoa</taxon>
        <taxon>Arthropoda</taxon>
        <taxon>Hexapoda</taxon>
        <taxon>Insecta</taxon>
        <taxon>Pterygota</taxon>
        <taxon>Neoptera</taxon>
        <taxon>Endopterygota</taxon>
        <taxon>Lepidoptera</taxon>
        <taxon>Glossata</taxon>
        <taxon>Ditrysia</taxon>
        <taxon>Papilionoidea</taxon>
        <taxon>Nymphalidae</taxon>
        <taxon>Satyrinae</taxon>
        <taxon>Satyrini</taxon>
        <taxon>Parargina</taxon>
        <taxon>Pararge</taxon>
    </lineage>
</organism>
<protein>
    <submittedName>
        <fullName evidence="1">Uncharacterized protein</fullName>
    </submittedName>
</protein>
<proteinExistence type="predicted"/>
<name>S4P0Z8_9NEOP</name>
<dbReference type="EMBL" id="GAIX01010717">
    <property type="protein sequence ID" value="JAA81843.1"/>
    <property type="molecule type" value="Transcribed_RNA"/>
</dbReference>